<feature type="region of interest" description="Disordered" evidence="1">
    <location>
        <begin position="335"/>
        <end position="359"/>
    </location>
</feature>
<evidence type="ECO:0000256" key="1">
    <source>
        <dbReference type="SAM" id="MobiDB-lite"/>
    </source>
</evidence>
<dbReference type="InterPro" id="IPR045154">
    <property type="entry name" value="PCF11-like"/>
</dbReference>
<name>A0A4S4N4V4_9APHY</name>
<dbReference type="FunFam" id="1.25.40.90:FF:000016">
    <property type="entry name" value="mRNA cleavage factor complex component Pcf11"/>
    <property type="match status" value="1"/>
</dbReference>
<reference evidence="3 4" key="1">
    <citation type="submission" date="2019-02" db="EMBL/GenBank/DDBJ databases">
        <title>Genome sequencing of the rare red list fungi Antrodiella citrinella (Flaviporus citrinellus).</title>
        <authorList>
            <person name="Buettner E."/>
            <person name="Kellner H."/>
        </authorList>
    </citation>
    <scope>NUCLEOTIDE SEQUENCE [LARGE SCALE GENOMIC DNA]</scope>
    <source>
        <strain evidence="3 4">DSM 108506</strain>
    </source>
</reference>
<dbReference type="CDD" id="cd16982">
    <property type="entry name" value="CID_Pcf11"/>
    <property type="match status" value="1"/>
</dbReference>
<dbReference type="GO" id="GO:0000993">
    <property type="term" value="F:RNA polymerase II complex binding"/>
    <property type="evidence" value="ECO:0007669"/>
    <property type="project" value="InterPro"/>
</dbReference>
<feature type="compositionally biased region" description="Pro residues" evidence="1">
    <location>
        <begin position="240"/>
        <end position="269"/>
    </location>
</feature>
<dbReference type="PANTHER" id="PTHR15921">
    <property type="entry name" value="PRE-MRNA CLEAVAGE COMPLEX II"/>
    <property type="match status" value="1"/>
</dbReference>
<feature type="compositionally biased region" description="Low complexity" evidence="1">
    <location>
        <begin position="270"/>
        <end position="307"/>
    </location>
</feature>
<dbReference type="PROSITE" id="PS51391">
    <property type="entry name" value="CID"/>
    <property type="match status" value="1"/>
</dbReference>
<dbReference type="GO" id="GO:0005737">
    <property type="term" value="C:cytoplasm"/>
    <property type="evidence" value="ECO:0007669"/>
    <property type="project" value="TreeGrafter"/>
</dbReference>
<evidence type="ECO:0000313" key="4">
    <source>
        <dbReference type="Proteomes" id="UP000308730"/>
    </source>
</evidence>
<feature type="region of interest" description="Disordered" evidence="1">
    <location>
        <begin position="236"/>
        <end position="307"/>
    </location>
</feature>
<dbReference type="InterPro" id="IPR006569">
    <property type="entry name" value="CID_dom"/>
</dbReference>
<feature type="region of interest" description="Disordered" evidence="1">
    <location>
        <begin position="1"/>
        <end position="23"/>
    </location>
</feature>
<dbReference type="Gene3D" id="1.25.40.90">
    <property type="match status" value="1"/>
</dbReference>
<dbReference type="GO" id="GO:0006369">
    <property type="term" value="P:termination of RNA polymerase II transcription"/>
    <property type="evidence" value="ECO:0007669"/>
    <property type="project" value="InterPro"/>
</dbReference>
<dbReference type="SMART" id="SM00582">
    <property type="entry name" value="RPR"/>
    <property type="match status" value="1"/>
</dbReference>
<evidence type="ECO:0000313" key="3">
    <source>
        <dbReference type="EMBL" id="THH32891.1"/>
    </source>
</evidence>
<comment type="caution">
    <text evidence="3">The sequence shown here is derived from an EMBL/GenBank/DDBJ whole genome shotgun (WGS) entry which is preliminary data.</text>
</comment>
<dbReference type="SUPFAM" id="SSF48464">
    <property type="entry name" value="ENTH/VHS domain"/>
    <property type="match status" value="1"/>
</dbReference>
<dbReference type="Proteomes" id="UP000308730">
    <property type="component" value="Unassembled WGS sequence"/>
</dbReference>
<sequence length="523" mass="57694">MGYAQPVPPPGYPYPPPPQPQYPVDPHTFRRDYVSQLAELNVNSRPIIQNLSMIAQDHIQFADIVTQCIETHIRRVPPWMKLPAFYLLDAISKNVYDPYARHFSTVVVRLFIDTYDQVDSSTRSKMIEMLTTWRNGAPSGKELFGVINQLAIERHIWPDDASQNVASSSRSGPSSISTPQVLSELEVVLSHKERAVQSNPYDKQAHTHVTILHQLRKLVQAGVSQQELGQILTQLRTLSQPPPPPPSVVTAPPPMPAPQYGRPPFPPGPSNYSAPLLPQASQYSYPSTYPPQQAYQQPKQELNAPDVPSVAPAPVENIASIYNALLKAGIVSGSSSNTPTGAGATAKAETPQPASDVDLVKESDKQYRKAILAVQIKLNSTDITRHRAPLAQFLYDQLPAQCKHCGIRFSDSSLGKQRMQDHLDMHFRKNRKAGQATGRGHSRNWFISVEDWTHEGTIDIKGKGRADAPHSMKAAAAADAAKVDAELRALYVVVPPGDEAKSISCPICKEPLKAEFMEDNEDN</sequence>
<dbReference type="AlphaFoldDB" id="A0A4S4N4V4"/>
<dbReference type="OrthoDB" id="2129491at2759"/>
<dbReference type="Pfam" id="PF04818">
    <property type="entry name" value="CID"/>
    <property type="match status" value="1"/>
</dbReference>
<dbReference type="InterPro" id="IPR008942">
    <property type="entry name" value="ENTH_VHS"/>
</dbReference>
<dbReference type="GO" id="GO:0005849">
    <property type="term" value="C:mRNA cleavage factor complex"/>
    <property type="evidence" value="ECO:0007669"/>
    <property type="project" value="TreeGrafter"/>
</dbReference>
<evidence type="ECO:0000259" key="2">
    <source>
        <dbReference type="PROSITE" id="PS51391"/>
    </source>
</evidence>
<keyword evidence="4" id="KW-1185">Reference proteome</keyword>
<protein>
    <recommendedName>
        <fullName evidence="2">CID domain-containing protein</fullName>
    </recommendedName>
</protein>
<dbReference type="GO" id="GO:0003729">
    <property type="term" value="F:mRNA binding"/>
    <property type="evidence" value="ECO:0007669"/>
    <property type="project" value="InterPro"/>
</dbReference>
<proteinExistence type="predicted"/>
<dbReference type="EMBL" id="SGPM01000013">
    <property type="protein sequence ID" value="THH32891.1"/>
    <property type="molecule type" value="Genomic_DNA"/>
</dbReference>
<dbReference type="InterPro" id="IPR047415">
    <property type="entry name" value="Pcf11_CID"/>
</dbReference>
<gene>
    <name evidence="3" type="ORF">EUX98_g1260</name>
</gene>
<dbReference type="PANTHER" id="PTHR15921:SF3">
    <property type="entry name" value="PRE-MRNA CLEAVAGE COMPLEX 2 PROTEIN PCF11"/>
    <property type="match status" value="1"/>
</dbReference>
<accession>A0A4S4N4V4</accession>
<feature type="domain" description="CID" evidence="2">
    <location>
        <begin position="25"/>
        <end position="154"/>
    </location>
</feature>
<organism evidence="3 4">
    <name type="scientific">Antrodiella citrinella</name>
    <dbReference type="NCBI Taxonomy" id="2447956"/>
    <lineage>
        <taxon>Eukaryota</taxon>
        <taxon>Fungi</taxon>
        <taxon>Dikarya</taxon>
        <taxon>Basidiomycota</taxon>
        <taxon>Agaricomycotina</taxon>
        <taxon>Agaricomycetes</taxon>
        <taxon>Polyporales</taxon>
        <taxon>Steccherinaceae</taxon>
        <taxon>Antrodiella</taxon>
    </lineage>
</organism>
<dbReference type="GO" id="GO:0031124">
    <property type="term" value="P:mRNA 3'-end processing"/>
    <property type="evidence" value="ECO:0007669"/>
    <property type="project" value="InterPro"/>
</dbReference>